<feature type="domain" description="SnoaL-like" evidence="1">
    <location>
        <begin position="9"/>
        <end position="133"/>
    </location>
</feature>
<dbReference type="AlphaFoldDB" id="A0A543EFD5"/>
<dbReference type="Gene3D" id="3.10.450.50">
    <property type="match status" value="1"/>
</dbReference>
<comment type="caution">
    <text evidence="2">The sequence shown here is derived from an EMBL/GenBank/DDBJ whole genome shotgun (WGS) entry which is preliminary data.</text>
</comment>
<dbReference type="SUPFAM" id="SSF54427">
    <property type="entry name" value="NTF2-like"/>
    <property type="match status" value="1"/>
</dbReference>
<name>A0A543EFD5_9MICO</name>
<evidence type="ECO:0000313" key="3">
    <source>
        <dbReference type="Proteomes" id="UP000320235"/>
    </source>
</evidence>
<keyword evidence="3" id="KW-1185">Reference proteome</keyword>
<dbReference type="EMBL" id="VFPE01000006">
    <property type="protein sequence ID" value="TQM20291.1"/>
    <property type="molecule type" value="Genomic_DNA"/>
</dbReference>
<evidence type="ECO:0000259" key="1">
    <source>
        <dbReference type="Pfam" id="PF13577"/>
    </source>
</evidence>
<sequence>MTAPSPLDRLLAIEQLRDLQARLCRLASARDWPAVEELFLPDGRFRAFGADGALTCFADGPGIGQAIDRALGAGTLIVRAFGEEFDVLSDSRAEARSSVEDLLFVGDRERVLHGFGWLSVAYRRDGGHWRIRSAEFTRIAREQR</sequence>
<proteinExistence type="predicted"/>
<gene>
    <name evidence="2" type="ORF">FB391_3427</name>
</gene>
<organism evidence="2 3">
    <name type="scientific">Microbacterium kyungheense</name>
    <dbReference type="NCBI Taxonomy" id="1263636"/>
    <lineage>
        <taxon>Bacteria</taxon>
        <taxon>Bacillati</taxon>
        <taxon>Actinomycetota</taxon>
        <taxon>Actinomycetes</taxon>
        <taxon>Micrococcales</taxon>
        <taxon>Microbacteriaceae</taxon>
        <taxon>Microbacterium</taxon>
    </lineage>
</organism>
<accession>A0A543EFD5</accession>
<dbReference type="InterPro" id="IPR032710">
    <property type="entry name" value="NTF2-like_dom_sf"/>
</dbReference>
<evidence type="ECO:0000313" key="2">
    <source>
        <dbReference type="EMBL" id="TQM20291.1"/>
    </source>
</evidence>
<reference evidence="2 3" key="1">
    <citation type="submission" date="2019-06" db="EMBL/GenBank/DDBJ databases">
        <title>Sequencing the genomes of 1000 actinobacteria strains.</title>
        <authorList>
            <person name="Klenk H.-P."/>
        </authorList>
    </citation>
    <scope>NUCLEOTIDE SEQUENCE [LARGE SCALE GENOMIC DNA]</scope>
    <source>
        <strain evidence="2 3">DSM 105492</strain>
    </source>
</reference>
<dbReference type="Pfam" id="PF13577">
    <property type="entry name" value="SnoaL_4"/>
    <property type="match status" value="1"/>
</dbReference>
<dbReference type="Proteomes" id="UP000320235">
    <property type="component" value="Unassembled WGS sequence"/>
</dbReference>
<dbReference type="InterPro" id="IPR037401">
    <property type="entry name" value="SnoaL-like"/>
</dbReference>
<protein>
    <submittedName>
        <fullName evidence="2">SnoaL-like protein</fullName>
    </submittedName>
</protein>
<dbReference type="RefSeq" id="WP_185843146.1">
    <property type="nucleotide sequence ID" value="NZ_BAABLH010000006.1"/>
</dbReference>